<accession>M0C029</accession>
<keyword evidence="4" id="KW-1003">Cell membrane</keyword>
<evidence type="ECO:0000256" key="8">
    <source>
        <dbReference type="ARBA" id="ARBA00023136"/>
    </source>
</evidence>
<dbReference type="PANTHER" id="PTHR30183">
    <property type="entry name" value="MOLYBDENUM TRANSPORT SYSTEM PERMEASE PROTEIN MODB"/>
    <property type="match status" value="1"/>
</dbReference>
<comment type="subcellular location">
    <subcellularLocation>
        <location evidence="1 9">Cell membrane</location>
        <topology evidence="1 9">Multi-pass membrane protein</topology>
    </subcellularLocation>
</comment>
<evidence type="ECO:0000313" key="11">
    <source>
        <dbReference type="EMBL" id="ELZ16550.1"/>
    </source>
</evidence>
<keyword evidence="8 9" id="KW-0472">Membrane</keyword>
<sequence>MTDTDTDARRDDANSRLGSGLGRLTGGMAVPALLGAVLLAYFVVPFAVFFAQVGSVDVIGGLADPATRDAIRTSLVTAPISTAVATVFGVPLAYVLSRASFRGKRLLEAAVLLPLVLPPIVGGVMLLTVVGRYTPIGSTAAALGVPLTDSYAGVVLAQTFVAAPFLVVTVRAGFDDVDPRVEEAARTLGYGRLETVRLVSLPLARNAIAAGIVLTFVRALGEFGATMIVAYNPRTMPTRIDVLRIARGLEAIVPIALALLVSTVVVVALVQALVGSVRRY</sequence>
<evidence type="ECO:0000256" key="4">
    <source>
        <dbReference type="ARBA" id="ARBA00022475"/>
    </source>
</evidence>
<evidence type="ECO:0000313" key="12">
    <source>
        <dbReference type="Proteomes" id="UP000011657"/>
    </source>
</evidence>
<evidence type="ECO:0000256" key="2">
    <source>
        <dbReference type="ARBA" id="ARBA00009306"/>
    </source>
</evidence>
<dbReference type="GO" id="GO:0005886">
    <property type="term" value="C:plasma membrane"/>
    <property type="evidence" value="ECO:0007669"/>
    <property type="project" value="UniProtKB-SubCell"/>
</dbReference>
<gene>
    <name evidence="11" type="ORF">C477_16000</name>
</gene>
<dbReference type="OrthoDB" id="57451at2157"/>
<keyword evidence="5" id="KW-0500">Molybdenum</keyword>
<evidence type="ECO:0000256" key="3">
    <source>
        <dbReference type="ARBA" id="ARBA00022448"/>
    </source>
</evidence>
<keyword evidence="7 9" id="KW-1133">Transmembrane helix</keyword>
<feature type="transmembrane region" description="Helical" evidence="9">
    <location>
        <begin position="75"/>
        <end position="97"/>
    </location>
</feature>
<evidence type="ECO:0000256" key="5">
    <source>
        <dbReference type="ARBA" id="ARBA00022505"/>
    </source>
</evidence>
<feature type="transmembrane region" description="Helical" evidence="9">
    <location>
        <begin position="207"/>
        <end position="231"/>
    </location>
</feature>
<dbReference type="GO" id="GO:0022857">
    <property type="term" value="F:transmembrane transporter activity"/>
    <property type="evidence" value="ECO:0007669"/>
    <property type="project" value="InterPro"/>
</dbReference>
<evidence type="ECO:0000256" key="6">
    <source>
        <dbReference type="ARBA" id="ARBA00022692"/>
    </source>
</evidence>
<proteinExistence type="inferred from homology"/>
<evidence type="ECO:0000256" key="9">
    <source>
        <dbReference type="RuleBase" id="RU363032"/>
    </source>
</evidence>
<dbReference type="RefSeq" id="WP_008895478.1">
    <property type="nucleotide sequence ID" value="NZ_AOIS01000051.1"/>
</dbReference>
<dbReference type="eggNOG" id="arCOG00164">
    <property type="taxonomic scope" value="Archaea"/>
</dbReference>
<dbReference type="InterPro" id="IPR006469">
    <property type="entry name" value="NifC_ABC_porter"/>
</dbReference>
<feature type="transmembrane region" description="Helical" evidence="9">
    <location>
        <begin position="251"/>
        <end position="274"/>
    </location>
</feature>
<dbReference type="PANTHER" id="PTHR30183:SF3">
    <property type="entry name" value="MOLYBDENUM TRANSPORT SYSTEM PERMEASE PROTEIN MODB"/>
    <property type="match status" value="1"/>
</dbReference>
<feature type="transmembrane region" description="Helical" evidence="9">
    <location>
        <begin position="109"/>
        <end position="130"/>
    </location>
</feature>
<dbReference type="PROSITE" id="PS50928">
    <property type="entry name" value="ABC_TM1"/>
    <property type="match status" value="1"/>
</dbReference>
<name>M0C029_9EURY</name>
<dbReference type="Gene3D" id="1.10.3720.10">
    <property type="entry name" value="MetI-like"/>
    <property type="match status" value="1"/>
</dbReference>
<dbReference type="AlphaFoldDB" id="M0C029"/>
<evidence type="ECO:0000259" key="10">
    <source>
        <dbReference type="PROSITE" id="PS50928"/>
    </source>
</evidence>
<keyword evidence="12" id="KW-1185">Reference proteome</keyword>
<comment type="similarity">
    <text evidence="2 9">Belongs to the binding-protein-dependent transport system permease family.</text>
</comment>
<evidence type="ECO:0000256" key="1">
    <source>
        <dbReference type="ARBA" id="ARBA00004651"/>
    </source>
</evidence>
<feature type="transmembrane region" description="Helical" evidence="9">
    <location>
        <begin position="32"/>
        <end position="55"/>
    </location>
</feature>
<feature type="domain" description="ABC transmembrane type-1" evidence="10">
    <location>
        <begin position="71"/>
        <end position="270"/>
    </location>
</feature>
<dbReference type="InterPro" id="IPR035906">
    <property type="entry name" value="MetI-like_sf"/>
</dbReference>
<comment type="caution">
    <text evidence="11">The sequence shown here is derived from an EMBL/GenBank/DDBJ whole genome shotgun (WGS) entry which is preliminary data.</text>
</comment>
<dbReference type="Pfam" id="PF00528">
    <property type="entry name" value="BPD_transp_1"/>
    <property type="match status" value="1"/>
</dbReference>
<dbReference type="EMBL" id="AOIS01000051">
    <property type="protein sequence ID" value="ELZ16550.1"/>
    <property type="molecule type" value="Genomic_DNA"/>
</dbReference>
<evidence type="ECO:0000256" key="7">
    <source>
        <dbReference type="ARBA" id="ARBA00022989"/>
    </source>
</evidence>
<reference evidence="11 12" key="1">
    <citation type="journal article" date="2014" name="PLoS Genet.">
        <title>Phylogenetically driven sequencing of extremely halophilic archaea reveals strategies for static and dynamic osmo-response.</title>
        <authorList>
            <person name="Becker E.A."/>
            <person name="Seitzer P.M."/>
            <person name="Tritt A."/>
            <person name="Larsen D."/>
            <person name="Krusor M."/>
            <person name="Yao A.I."/>
            <person name="Wu D."/>
            <person name="Madern D."/>
            <person name="Eisen J.A."/>
            <person name="Darling A.E."/>
            <person name="Facciotti M.T."/>
        </authorList>
    </citation>
    <scope>NUCLEOTIDE SEQUENCE [LARGE SCALE GENOMIC DNA]</scope>
    <source>
        <strain evidence="11 12">JCM 13891</strain>
    </source>
</reference>
<dbReference type="SUPFAM" id="SSF161098">
    <property type="entry name" value="MetI-like"/>
    <property type="match status" value="1"/>
</dbReference>
<feature type="transmembrane region" description="Helical" evidence="9">
    <location>
        <begin position="150"/>
        <end position="170"/>
    </location>
</feature>
<dbReference type="NCBIfam" id="TIGR01581">
    <property type="entry name" value="Mo_ABC_porter"/>
    <property type="match status" value="1"/>
</dbReference>
<protein>
    <submittedName>
        <fullName evidence="11">NifC-like ABC-type porter</fullName>
    </submittedName>
</protein>
<keyword evidence="6 9" id="KW-0812">Transmembrane</keyword>
<dbReference type="InterPro" id="IPR000515">
    <property type="entry name" value="MetI-like"/>
</dbReference>
<organism evidence="11 12">
    <name type="scientific">Haloterrigena salina JCM 13891</name>
    <dbReference type="NCBI Taxonomy" id="1227488"/>
    <lineage>
        <taxon>Archaea</taxon>
        <taxon>Methanobacteriati</taxon>
        <taxon>Methanobacteriota</taxon>
        <taxon>Stenosarchaea group</taxon>
        <taxon>Halobacteria</taxon>
        <taxon>Halobacteriales</taxon>
        <taxon>Natrialbaceae</taxon>
        <taxon>Haloterrigena</taxon>
    </lineage>
</organism>
<dbReference type="CDD" id="cd06261">
    <property type="entry name" value="TM_PBP2"/>
    <property type="match status" value="1"/>
</dbReference>
<dbReference type="STRING" id="1227488.C477_16000"/>
<dbReference type="PATRIC" id="fig|1227488.3.peg.3192"/>
<dbReference type="Proteomes" id="UP000011657">
    <property type="component" value="Unassembled WGS sequence"/>
</dbReference>
<keyword evidence="3 9" id="KW-0813">Transport</keyword>